<dbReference type="Proteomes" id="UP000887458">
    <property type="component" value="Unassembled WGS sequence"/>
</dbReference>
<keyword evidence="1" id="KW-0472">Membrane</keyword>
<evidence type="ECO:0000313" key="2">
    <source>
        <dbReference type="EMBL" id="KAH9426307.1"/>
    </source>
</evidence>
<organism evidence="2 3">
    <name type="scientific">Dermatophagoides pteronyssinus</name>
    <name type="common">European house dust mite</name>
    <dbReference type="NCBI Taxonomy" id="6956"/>
    <lineage>
        <taxon>Eukaryota</taxon>
        <taxon>Metazoa</taxon>
        <taxon>Ecdysozoa</taxon>
        <taxon>Arthropoda</taxon>
        <taxon>Chelicerata</taxon>
        <taxon>Arachnida</taxon>
        <taxon>Acari</taxon>
        <taxon>Acariformes</taxon>
        <taxon>Sarcoptiformes</taxon>
        <taxon>Astigmata</taxon>
        <taxon>Psoroptidia</taxon>
        <taxon>Analgoidea</taxon>
        <taxon>Pyroglyphidae</taxon>
        <taxon>Dermatophagoidinae</taxon>
        <taxon>Dermatophagoides</taxon>
    </lineage>
</organism>
<reference evidence="2 3" key="2">
    <citation type="journal article" date="2022" name="Mol. Biol. Evol.">
        <title>Comparative Genomics Reveals Insights into the Divergent Evolution of Astigmatic Mites and Household Pest Adaptations.</title>
        <authorList>
            <person name="Xiong Q."/>
            <person name="Wan A.T."/>
            <person name="Liu X."/>
            <person name="Fung C.S."/>
            <person name="Xiao X."/>
            <person name="Malainual N."/>
            <person name="Hou J."/>
            <person name="Wang L."/>
            <person name="Wang M."/>
            <person name="Yang K.Y."/>
            <person name="Cui Y."/>
            <person name="Leung E.L."/>
            <person name="Nong W."/>
            <person name="Shin S.K."/>
            <person name="Au S.W."/>
            <person name="Jeong K.Y."/>
            <person name="Chew F.T."/>
            <person name="Hui J.H."/>
            <person name="Leung T.F."/>
            <person name="Tungtrongchitr A."/>
            <person name="Zhong N."/>
            <person name="Liu Z."/>
            <person name="Tsui S.K."/>
        </authorList>
    </citation>
    <scope>NUCLEOTIDE SEQUENCE [LARGE SCALE GENOMIC DNA]</scope>
    <source>
        <strain evidence="2">Derp</strain>
    </source>
</reference>
<keyword evidence="1" id="KW-0812">Transmembrane</keyword>
<keyword evidence="3" id="KW-1185">Reference proteome</keyword>
<evidence type="ECO:0000256" key="1">
    <source>
        <dbReference type="SAM" id="Phobius"/>
    </source>
</evidence>
<feature type="transmembrane region" description="Helical" evidence="1">
    <location>
        <begin position="12"/>
        <end position="30"/>
    </location>
</feature>
<comment type="caution">
    <text evidence="2">The sequence shown here is derived from an EMBL/GenBank/DDBJ whole genome shotgun (WGS) entry which is preliminary data.</text>
</comment>
<gene>
    <name evidence="2" type="ORF">DERP_010874</name>
</gene>
<dbReference type="EMBL" id="NJHN03000011">
    <property type="protein sequence ID" value="KAH9426307.1"/>
    <property type="molecule type" value="Genomic_DNA"/>
</dbReference>
<proteinExistence type="predicted"/>
<reference evidence="2 3" key="1">
    <citation type="journal article" date="2018" name="J. Allergy Clin. Immunol.">
        <title>High-quality assembly of Dermatophagoides pteronyssinus genome and transcriptome reveals a wide range of novel allergens.</title>
        <authorList>
            <person name="Liu X.Y."/>
            <person name="Yang K.Y."/>
            <person name="Wang M.Q."/>
            <person name="Kwok J.S."/>
            <person name="Zeng X."/>
            <person name="Yang Z."/>
            <person name="Xiao X.J."/>
            <person name="Lau C.P."/>
            <person name="Li Y."/>
            <person name="Huang Z.M."/>
            <person name="Ba J.G."/>
            <person name="Yim A.K."/>
            <person name="Ouyang C.Y."/>
            <person name="Ngai S.M."/>
            <person name="Chan T.F."/>
            <person name="Leung E.L."/>
            <person name="Liu L."/>
            <person name="Liu Z.G."/>
            <person name="Tsui S.K."/>
        </authorList>
    </citation>
    <scope>NUCLEOTIDE SEQUENCE [LARGE SCALE GENOMIC DNA]</scope>
    <source>
        <strain evidence="2">Derp</strain>
    </source>
</reference>
<keyword evidence="1" id="KW-1133">Transmembrane helix</keyword>
<evidence type="ECO:0000313" key="3">
    <source>
        <dbReference type="Proteomes" id="UP000887458"/>
    </source>
</evidence>
<protein>
    <submittedName>
        <fullName evidence="2">Uncharacterized protein</fullName>
    </submittedName>
</protein>
<name>A0ABQ8JUS5_DERPT</name>
<accession>A0ABQ8JUS5</accession>
<sequence length="153" mass="17136">MQIQQSKIDKNQMMASIMAIIMMMIMVTMATPIQDNNVVGGGSGGGGSSGEDMIVPLDSNSLKSILLYNRLQQLIENEPEMLDLFDMDHNHLTRIIDELLAKSSQIRVRKFLNVKSNKRAAAMGVDLPDYILHINKGKNFDFSSFREKMQKSG</sequence>